<evidence type="ECO:0008006" key="10">
    <source>
        <dbReference type="Google" id="ProtNLM"/>
    </source>
</evidence>
<feature type="domain" description="Cyclin-like" evidence="6">
    <location>
        <begin position="106"/>
        <end position="194"/>
    </location>
</feature>
<keyword evidence="9" id="KW-1185">Reference proteome</keyword>
<dbReference type="EMBL" id="HG739092">
    <property type="protein sequence ID" value="CDP02536.1"/>
    <property type="molecule type" value="Genomic_DNA"/>
</dbReference>
<dbReference type="FunFam" id="1.10.472.10:FF:000070">
    <property type="entry name" value="CYCLIN D32"/>
    <property type="match status" value="1"/>
</dbReference>
<dbReference type="InterPro" id="IPR013763">
    <property type="entry name" value="Cyclin-like_dom"/>
</dbReference>
<dbReference type="OrthoDB" id="5590282at2759"/>
<dbReference type="OMA" id="KRVMHAS"/>
<dbReference type="Pfam" id="PF02984">
    <property type="entry name" value="Cyclin_C"/>
    <property type="match status" value="1"/>
</dbReference>
<organism evidence="8 9">
    <name type="scientific">Coffea canephora</name>
    <name type="common">Robusta coffee</name>
    <dbReference type="NCBI Taxonomy" id="49390"/>
    <lineage>
        <taxon>Eukaryota</taxon>
        <taxon>Viridiplantae</taxon>
        <taxon>Streptophyta</taxon>
        <taxon>Embryophyta</taxon>
        <taxon>Tracheophyta</taxon>
        <taxon>Spermatophyta</taxon>
        <taxon>Magnoliopsida</taxon>
        <taxon>eudicotyledons</taxon>
        <taxon>Gunneridae</taxon>
        <taxon>Pentapetalae</taxon>
        <taxon>asterids</taxon>
        <taxon>lamiids</taxon>
        <taxon>Gentianales</taxon>
        <taxon>Rubiaceae</taxon>
        <taxon>Ixoroideae</taxon>
        <taxon>Gardenieae complex</taxon>
        <taxon>Bertiereae - Coffeeae clade</taxon>
        <taxon>Coffeeae</taxon>
        <taxon>Coffea</taxon>
    </lineage>
</organism>
<proteinExistence type="inferred from homology"/>
<dbReference type="GO" id="GO:0010444">
    <property type="term" value="P:guard mother cell differentiation"/>
    <property type="evidence" value="ECO:0007669"/>
    <property type="project" value="UniProtKB-ARBA"/>
</dbReference>
<dbReference type="InterPro" id="IPR004367">
    <property type="entry name" value="Cyclin_C-dom"/>
</dbReference>
<evidence type="ECO:0000259" key="7">
    <source>
        <dbReference type="SMART" id="SM01332"/>
    </source>
</evidence>
<dbReference type="SMART" id="SM01332">
    <property type="entry name" value="Cyclin_C"/>
    <property type="match status" value="1"/>
</dbReference>
<evidence type="ECO:0000259" key="6">
    <source>
        <dbReference type="SMART" id="SM00385"/>
    </source>
</evidence>
<evidence type="ECO:0000256" key="4">
    <source>
        <dbReference type="ARBA" id="ARBA00023306"/>
    </source>
</evidence>
<protein>
    <recommendedName>
        <fullName evidence="10">Cyclin N-terminal domain-containing protein</fullName>
    </recommendedName>
</protein>
<dbReference type="Pfam" id="PF00134">
    <property type="entry name" value="Cyclin_N"/>
    <property type="match status" value="1"/>
</dbReference>
<sequence length="361" mass="41397">MVTLSHSQQQPPQIQLQNLIFDGLYCEEERFDEVLGSGLGFEQDESDYYYYCDKKSLTLLENDLFWEDEELVSLLSKEKEAHLGNNRSSNLDSDGLLIVARKEGVGWMLRVIGHYGFTPMTAVLAVSYYDRFISSLCFQRDKPWMSQLAAVACLSIAAKVEEIQVPLLLDFQVESAKFVFEAKTIQRMELLVLSTLQWKMKLVTPLSFIDHIVRRFGLMTNRNLEFLKRCEDLLLSVIVDAKLVHYLPSVIASATMLIVVKDIDPCRLMEYQNQLMDALKVSKETINECYKLILEIMDDQGNKHYQNGKRKHQPIPGSPNGVVDAYFSCDSSNDSWDVVLSASPSKQMFKRSRVQDKLMML</sequence>
<dbReference type="PhylomeDB" id="A0A068U1Z0"/>
<evidence type="ECO:0000256" key="5">
    <source>
        <dbReference type="RuleBase" id="RU000383"/>
    </source>
</evidence>
<dbReference type="Proteomes" id="UP000295252">
    <property type="component" value="Chromosome IX"/>
</dbReference>
<evidence type="ECO:0000313" key="9">
    <source>
        <dbReference type="Proteomes" id="UP000295252"/>
    </source>
</evidence>
<feature type="domain" description="Cyclin C-terminal" evidence="7">
    <location>
        <begin position="203"/>
        <end position="331"/>
    </location>
</feature>
<keyword evidence="2" id="KW-0132">Cell division</keyword>
<gene>
    <name evidence="8" type="ORF">GSCOC_T00039944001</name>
</gene>
<accession>A0A068U1Z0</accession>
<dbReference type="FunFam" id="1.10.472.10:FF:000060">
    <property type="entry name" value="D6-type cyclin"/>
    <property type="match status" value="1"/>
</dbReference>
<dbReference type="SUPFAM" id="SSF47954">
    <property type="entry name" value="Cyclin-like"/>
    <property type="match status" value="2"/>
</dbReference>
<evidence type="ECO:0000313" key="8">
    <source>
        <dbReference type="EMBL" id="CDP02536.1"/>
    </source>
</evidence>
<dbReference type="Gene3D" id="1.10.472.10">
    <property type="entry name" value="Cyclin-like"/>
    <property type="match status" value="2"/>
</dbReference>
<dbReference type="CDD" id="cd20543">
    <property type="entry name" value="CYCLIN_AtCycD-like_rpt1"/>
    <property type="match status" value="1"/>
</dbReference>
<dbReference type="SMART" id="SM00385">
    <property type="entry name" value="CYCLIN"/>
    <property type="match status" value="2"/>
</dbReference>
<dbReference type="AlphaFoldDB" id="A0A068U1Z0"/>
<dbReference type="InParanoid" id="A0A068U1Z0"/>
<evidence type="ECO:0000256" key="1">
    <source>
        <dbReference type="ARBA" id="ARBA00009065"/>
    </source>
</evidence>
<reference evidence="9" key="1">
    <citation type="journal article" date="2014" name="Science">
        <title>The coffee genome provides insight into the convergent evolution of caffeine biosynthesis.</title>
        <authorList>
            <person name="Denoeud F."/>
            <person name="Carretero-Paulet L."/>
            <person name="Dereeper A."/>
            <person name="Droc G."/>
            <person name="Guyot R."/>
            <person name="Pietrella M."/>
            <person name="Zheng C."/>
            <person name="Alberti A."/>
            <person name="Anthony F."/>
            <person name="Aprea G."/>
            <person name="Aury J.M."/>
            <person name="Bento P."/>
            <person name="Bernard M."/>
            <person name="Bocs S."/>
            <person name="Campa C."/>
            <person name="Cenci A."/>
            <person name="Combes M.C."/>
            <person name="Crouzillat D."/>
            <person name="Da Silva C."/>
            <person name="Daddiego L."/>
            <person name="De Bellis F."/>
            <person name="Dussert S."/>
            <person name="Garsmeur O."/>
            <person name="Gayraud T."/>
            <person name="Guignon V."/>
            <person name="Jahn K."/>
            <person name="Jamilloux V."/>
            <person name="Joet T."/>
            <person name="Labadie K."/>
            <person name="Lan T."/>
            <person name="Leclercq J."/>
            <person name="Lepelley M."/>
            <person name="Leroy T."/>
            <person name="Li L.T."/>
            <person name="Librado P."/>
            <person name="Lopez L."/>
            <person name="Munoz A."/>
            <person name="Noel B."/>
            <person name="Pallavicini A."/>
            <person name="Perrotta G."/>
            <person name="Poncet V."/>
            <person name="Pot D."/>
            <person name="Priyono X."/>
            <person name="Rigoreau M."/>
            <person name="Rouard M."/>
            <person name="Rozas J."/>
            <person name="Tranchant-Dubreuil C."/>
            <person name="VanBuren R."/>
            <person name="Zhang Q."/>
            <person name="Andrade A.C."/>
            <person name="Argout X."/>
            <person name="Bertrand B."/>
            <person name="de Kochko A."/>
            <person name="Graziosi G."/>
            <person name="Henry R.J."/>
            <person name="Jayarama X."/>
            <person name="Ming R."/>
            <person name="Nagai C."/>
            <person name="Rounsley S."/>
            <person name="Sankoff D."/>
            <person name="Giuliano G."/>
            <person name="Albert V.A."/>
            <person name="Wincker P."/>
            <person name="Lashermes P."/>
        </authorList>
    </citation>
    <scope>NUCLEOTIDE SEQUENCE [LARGE SCALE GENOMIC DNA]</scope>
    <source>
        <strain evidence="9">cv. DH200-94</strain>
    </source>
</reference>
<evidence type="ECO:0000256" key="3">
    <source>
        <dbReference type="ARBA" id="ARBA00023127"/>
    </source>
</evidence>
<dbReference type="GO" id="GO:0048316">
    <property type="term" value="P:seed development"/>
    <property type="evidence" value="ECO:0007669"/>
    <property type="project" value="UniProtKB-ARBA"/>
</dbReference>
<comment type="similarity">
    <text evidence="1">Belongs to the cyclin family. Cyclin D subfamily.</text>
</comment>
<name>A0A068U1Z0_COFCA</name>
<dbReference type="STRING" id="49390.A0A068U1Z0"/>
<dbReference type="GO" id="GO:0051301">
    <property type="term" value="P:cell division"/>
    <property type="evidence" value="ECO:0007669"/>
    <property type="project" value="UniProtKB-KW"/>
</dbReference>
<dbReference type="CDD" id="cd20544">
    <property type="entry name" value="CYCLIN_AtCycD-like_rpt2"/>
    <property type="match status" value="1"/>
</dbReference>
<evidence type="ECO:0000256" key="2">
    <source>
        <dbReference type="ARBA" id="ARBA00022618"/>
    </source>
</evidence>
<keyword evidence="3 5" id="KW-0195">Cyclin</keyword>
<dbReference type="InterPro" id="IPR039361">
    <property type="entry name" value="Cyclin"/>
</dbReference>
<keyword evidence="4" id="KW-0131">Cell cycle</keyword>
<dbReference type="Gramene" id="CDP02536">
    <property type="protein sequence ID" value="CDP02536"/>
    <property type="gene ID" value="GSCOC_T00039944001"/>
</dbReference>
<dbReference type="PANTHER" id="PTHR10177">
    <property type="entry name" value="CYCLINS"/>
    <property type="match status" value="1"/>
</dbReference>
<dbReference type="InterPro" id="IPR006671">
    <property type="entry name" value="Cyclin_N"/>
</dbReference>
<feature type="domain" description="Cyclin-like" evidence="6">
    <location>
        <begin position="207"/>
        <end position="295"/>
    </location>
</feature>
<dbReference type="InterPro" id="IPR036915">
    <property type="entry name" value="Cyclin-like_sf"/>
</dbReference>